<accession>A0A9W8Z9Y9</accession>
<keyword evidence="3 5" id="KW-1133">Transmembrane helix</keyword>
<dbReference type="OrthoDB" id="5982228at2759"/>
<evidence type="ECO:0000313" key="7">
    <source>
        <dbReference type="Proteomes" id="UP001140510"/>
    </source>
</evidence>
<dbReference type="Proteomes" id="UP001140510">
    <property type="component" value="Unassembled WGS sequence"/>
</dbReference>
<dbReference type="Gene3D" id="1.20.1740.10">
    <property type="entry name" value="Amino acid/polyamine transporter I"/>
    <property type="match status" value="1"/>
</dbReference>
<feature type="transmembrane region" description="Helical" evidence="5">
    <location>
        <begin position="186"/>
        <end position="205"/>
    </location>
</feature>
<feature type="transmembrane region" description="Helical" evidence="5">
    <location>
        <begin position="160"/>
        <end position="180"/>
    </location>
</feature>
<sequence>MAAVNVAHLKHLFWGDSRDNVDVVDVKAKNAHIGDEVFVDGVPVYQDANGAPVETVSPLGYHVGWAGILFLNVSQMVGTGVFSTPALAIYLEYASLYPNRSGGQVTYLEQAFPKPAFLFPVTYAFFTVVFSFSSSNAVVLARYIYRAAGYTASEWENKGLAMASYTFLAFLCLISTRWSIRLMNLISAVKLIILLFIVVTGFTVLGGRTSVRDPHANFRNSFDGITNNGNDLVNALVSINFAYQGYANAFNVTNEIKNPFPLLKKVAPVSLIIVFMLYVLANVAYFAAVPAAEIRESGELAAALFFEAVFGTKAARGLPALIAVSAAGNIMAVIIGATRQIRECARQGVIPWPHVWASTKPFEGGGDYSFWYGTYIVVGIGLIVGMTLTVVNEDGSVVHQLKRVPNAEVAEWDRTHDDAGNVLSEATGIDDTGNAYLVHRVKVRDAAFNYTTEQKV</sequence>
<dbReference type="PANTHER" id="PTHR11785:SF353">
    <property type="entry name" value="METHIONINE TRANSPORTER (EUROFUNG)"/>
    <property type="match status" value="1"/>
</dbReference>
<feature type="transmembrane region" description="Helical" evidence="5">
    <location>
        <begin position="266"/>
        <end position="288"/>
    </location>
</feature>
<evidence type="ECO:0000256" key="5">
    <source>
        <dbReference type="SAM" id="Phobius"/>
    </source>
</evidence>
<gene>
    <name evidence="6" type="ORF">N0V91_008170</name>
</gene>
<dbReference type="GO" id="GO:0015179">
    <property type="term" value="F:L-amino acid transmembrane transporter activity"/>
    <property type="evidence" value="ECO:0007669"/>
    <property type="project" value="TreeGrafter"/>
</dbReference>
<keyword evidence="4 5" id="KW-0472">Membrane</keyword>
<dbReference type="InterPro" id="IPR050598">
    <property type="entry name" value="AminoAcid_Transporter"/>
</dbReference>
<dbReference type="GO" id="GO:0016020">
    <property type="term" value="C:membrane"/>
    <property type="evidence" value="ECO:0007669"/>
    <property type="project" value="UniProtKB-SubCell"/>
</dbReference>
<reference evidence="6" key="1">
    <citation type="submission" date="2022-10" db="EMBL/GenBank/DDBJ databases">
        <title>Tapping the CABI collections for fungal endophytes: first genome assemblies for Collariella, Neodidymelliopsis, Ascochyta clinopodiicola, Didymella pomorum, Didymosphaeria variabile, Neocosmospora piperis and Neocucurbitaria cava.</title>
        <authorList>
            <person name="Hill R."/>
        </authorList>
    </citation>
    <scope>NUCLEOTIDE SEQUENCE</scope>
    <source>
        <strain evidence="6">IMI 355091</strain>
    </source>
</reference>
<evidence type="ECO:0000256" key="3">
    <source>
        <dbReference type="ARBA" id="ARBA00022989"/>
    </source>
</evidence>
<evidence type="ECO:0000256" key="4">
    <source>
        <dbReference type="ARBA" id="ARBA00023136"/>
    </source>
</evidence>
<dbReference type="InterPro" id="IPR002293">
    <property type="entry name" value="AA/rel_permease1"/>
</dbReference>
<feature type="transmembrane region" description="Helical" evidence="5">
    <location>
        <begin position="117"/>
        <end position="139"/>
    </location>
</feature>
<dbReference type="EMBL" id="JAPEVA010000078">
    <property type="protein sequence ID" value="KAJ4401148.1"/>
    <property type="molecule type" value="Genomic_DNA"/>
</dbReference>
<proteinExistence type="predicted"/>
<feature type="transmembrane region" description="Helical" evidence="5">
    <location>
        <begin position="370"/>
        <end position="391"/>
    </location>
</feature>
<dbReference type="AlphaFoldDB" id="A0A9W8Z9Y9"/>
<name>A0A9W8Z9Y9_9PLEO</name>
<evidence type="ECO:0000256" key="2">
    <source>
        <dbReference type="ARBA" id="ARBA00022692"/>
    </source>
</evidence>
<comment type="caution">
    <text evidence="6">The sequence shown here is derived from an EMBL/GenBank/DDBJ whole genome shotgun (WGS) entry which is preliminary data.</text>
</comment>
<keyword evidence="7" id="KW-1185">Reference proteome</keyword>
<protein>
    <recommendedName>
        <fullName evidence="8">Amino acid transporter</fullName>
    </recommendedName>
</protein>
<organism evidence="6 7">
    <name type="scientific">Didymella pomorum</name>
    <dbReference type="NCBI Taxonomy" id="749634"/>
    <lineage>
        <taxon>Eukaryota</taxon>
        <taxon>Fungi</taxon>
        <taxon>Dikarya</taxon>
        <taxon>Ascomycota</taxon>
        <taxon>Pezizomycotina</taxon>
        <taxon>Dothideomycetes</taxon>
        <taxon>Pleosporomycetidae</taxon>
        <taxon>Pleosporales</taxon>
        <taxon>Pleosporineae</taxon>
        <taxon>Didymellaceae</taxon>
        <taxon>Didymella</taxon>
    </lineage>
</organism>
<feature type="transmembrane region" description="Helical" evidence="5">
    <location>
        <begin position="69"/>
        <end position="91"/>
    </location>
</feature>
<dbReference type="Pfam" id="PF13520">
    <property type="entry name" value="AA_permease_2"/>
    <property type="match status" value="1"/>
</dbReference>
<evidence type="ECO:0008006" key="8">
    <source>
        <dbReference type="Google" id="ProtNLM"/>
    </source>
</evidence>
<evidence type="ECO:0000256" key="1">
    <source>
        <dbReference type="ARBA" id="ARBA00004141"/>
    </source>
</evidence>
<evidence type="ECO:0000313" key="6">
    <source>
        <dbReference type="EMBL" id="KAJ4401148.1"/>
    </source>
</evidence>
<dbReference type="PANTHER" id="PTHR11785">
    <property type="entry name" value="AMINO ACID TRANSPORTER"/>
    <property type="match status" value="1"/>
</dbReference>
<keyword evidence="2 5" id="KW-0812">Transmembrane</keyword>
<comment type="subcellular location">
    <subcellularLocation>
        <location evidence="1">Membrane</location>
        <topology evidence="1">Multi-pass membrane protein</topology>
    </subcellularLocation>
</comment>